<evidence type="ECO:0000259" key="2">
    <source>
        <dbReference type="Pfam" id="PF07109"/>
    </source>
</evidence>
<organism evidence="3">
    <name type="scientific">uncultured marine bacterium 581</name>
    <dbReference type="NCBI Taxonomy" id="257401"/>
    <lineage>
        <taxon>Bacteria</taxon>
        <taxon>environmental samples</taxon>
    </lineage>
</organism>
<gene>
    <name evidence="3" type="primary">bchM</name>
    <name evidence="3" type="ORF">MBMO_EBAC000-69B03.4</name>
</gene>
<evidence type="ECO:0000313" key="3">
    <source>
        <dbReference type="EMBL" id="AAR38255.1"/>
    </source>
</evidence>
<dbReference type="GO" id="GO:0046406">
    <property type="term" value="F:magnesium protoporphyrin IX methyltransferase activity"/>
    <property type="evidence" value="ECO:0007669"/>
    <property type="project" value="UniProtKB-UniRule"/>
</dbReference>
<dbReference type="PROSITE" id="PS51556">
    <property type="entry name" value="SAM_MT_MG_PIX"/>
    <property type="match status" value="1"/>
</dbReference>
<dbReference type="InterPro" id="IPR029063">
    <property type="entry name" value="SAM-dependent_MTases_sf"/>
</dbReference>
<sequence length="239" mass="26489">MIRDGGLDVVSYEQRRQEIEHYFDRTAADTWAKLTSEAPVGRIRQTVREGRDTMRAQLLDWLPEDLSGKRVLDAGCGTGAFSVEASRRGADVVAVDLSPTLITLAQERVGSAEMRGTIDFRVGDMGHLDLGTFDHIVAMDSLIHYESEDGLRTLAAMAETVTTSIVFTFAPKTPLLAAMHSVGQLFPRGNRSPAIAPMALSQLQRAVASQPEFTEWEMARDFRVSRGFYISHAMELTRK</sequence>
<dbReference type="InterPro" id="IPR010940">
    <property type="entry name" value="Mg_prot_MeTrfase_C"/>
</dbReference>
<dbReference type="PANTHER" id="PTHR43464">
    <property type="entry name" value="METHYLTRANSFERASE"/>
    <property type="match status" value="1"/>
</dbReference>
<proteinExistence type="predicted"/>
<dbReference type="Pfam" id="PF07109">
    <property type="entry name" value="Mg-por_mtran_C"/>
    <property type="match status" value="1"/>
</dbReference>
<keyword evidence="3" id="KW-0808">Transferase</keyword>
<dbReference type="SUPFAM" id="SSF53335">
    <property type="entry name" value="S-adenosyl-L-methionine-dependent methyltransferases"/>
    <property type="match status" value="1"/>
</dbReference>
<dbReference type="GO" id="GO:0015995">
    <property type="term" value="P:chlorophyll biosynthetic process"/>
    <property type="evidence" value="ECO:0007669"/>
    <property type="project" value="UniProtKB-UniRule"/>
</dbReference>
<reference evidence="3" key="1">
    <citation type="submission" date="2003-11" db="EMBL/GenBank/DDBJ databases">
        <authorList>
            <person name="Heidelberg J.F."/>
            <person name="Eisen J.A."/>
            <person name="Nelson W.C."/>
            <person name="DeLong E.F."/>
        </authorList>
    </citation>
    <scope>NUCLEOTIDE SEQUENCE</scope>
</reference>
<dbReference type="PANTHER" id="PTHR43464:SF83">
    <property type="entry name" value="MALONYL-[ACYL-CARRIER PROTEIN] O-METHYLTRANSFERASE"/>
    <property type="match status" value="1"/>
</dbReference>
<protein>
    <recommendedName>
        <fullName evidence="1">Magnesium protoporphyrin IX methyltransferase</fullName>
        <ecNumber evidence="1">2.1.1.11</ecNumber>
    </recommendedName>
</protein>
<dbReference type="InterPro" id="IPR010251">
    <property type="entry name" value="Mg_prot_MeTrfase"/>
</dbReference>
<accession>Q6SFG2</accession>
<feature type="domain" description="Magnesium-protoporphyrin IX methyltransferase C-terminal" evidence="2">
    <location>
        <begin position="138"/>
        <end position="238"/>
    </location>
</feature>
<dbReference type="GO" id="GO:0032259">
    <property type="term" value="P:methylation"/>
    <property type="evidence" value="ECO:0007669"/>
    <property type="project" value="UniProtKB-KW"/>
</dbReference>
<evidence type="ECO:0000256" key="1">
    <source>
        <dbReference type="NCBIfam" id="TIGR02021"/>
    </source>
</evidence>
<keyword evidence="3" id="KW-0489">Methyltransferase</keyword>
<dbReference type="EMBL" id="AY458648">
    <property type="protein sequence ID" value="AAR38255.1"/>
    <property type="molecule type" value="Genomic_DNA"/>
</dbReference>
<reference evidence="3" key="2">
    <citation type="submission" date="2003-12" db="EMBL/GenBank/DDBJ databases">
        <title>Monterey Bay Coastal Ocean Microbial Observatory environmental clone sequencing.</title>
        <authorList>
            <person name="DeLong E.F."/>
        </authorList>
    </citation>
    <scope>NUCLEOTIDE SEQUENCE</scope>
</reference>
<dbReference type="EC" id="2.1.1.11" evidence="1"/>
<dbReference type="CDD" id="cd02440">
    <property type="entry name" value="AdoMet_MTases"/>
    <property type="match status" value="1"/>
</dbReference>
<dbReference type="Gene3D" id="3.40.50.150">
    <property type="entry name" value="Vaccinia Virus protein VP39"/>
    <property type="match status" value="1"/>
</dbReference>
<dbReference type="AlphaFoldDB" id="Q6SFG2"/>
<dbReference type="Pfam" id="PF03602">
    <property type="entry name" value="Cons_hypoth95"/>
    <property type="match status" value="1"/>
</dbReference>
<name>Q6SFG2_9BACT</name>
<dbReference type="NCBIfam" id="TIGR02021">
    <property type="entry name" value="BchM-ChlM"/>
    <property type="match status" value="1"/>
</dbReference>